<keyword evidence="1" id="KW-0732">Signal</keyword>
<proteinExistence type="predicted"/>
<dbReference type="SMART" id="SM00429">
    <property type="entry name" value="IPT"/>
    <property type="match status" value="4"/>
</dbReference>
<organism evidence="3 4">
    <name type="scientific">Pontibacter diazotrophicus</name>
    <dbReference type="NCBI Taxonomy" id="1400979"/>
    <lineage>
        <taxon>Bacteria</taxon>
        <taxon>Pseudomonadati</taxon>
        <taxon>Bacteroidota</taxon>
        <taxon>Cytophagia</taxon>
        <taxon>Cytophagales</taxon>
        <taxon>Hymenobacteraceae</taxon>
        <taxon>Pontibacter</taxon>
    </lineage>
</organism>
<evidence type="ECO:0000259" key="2">
    <source>
        <dbReference type="SMART" id="SM00429"/>
    </source>
</evidence>
<dbReference type="CDD" id="cd00102">
    <property type="entry name" value="IPT"/>
    <property type="match status" value="1"/>
</dbReference>
<name>A0A3D8LDZ4_9BACT</name>
<dbReference type="Proteomes" id="UP000256708">
    <property type="component" value="Unassembled WGS sequence"/>
</dbReference>
<protein>
    <recommendedName>
        <fullName evidence="2">IPT/TIG domain-containing protein</fullName>
    </recommendedName>
</protein>
<evidence type="ECO:0000313" key="3">
    <source>
        <dbReference type="EMBL" id="RDV15628.1"/>
    </source>
</evidence>
<sequence length="591" mass="63679">MKARKLALPINAPDKSPLESTCKGASMKRRSFQFPFLLMLFSLFLLQSCEKEEEKLSPEVQTVEITMLSPTTVILKGNIVNLGRIPIRDYGFVCGFTPDVNDKSGYKISLGEDAKVGPFTSGLTGLGEPTSFDYKRVLYVRTFIKNDNESFFGELLTVSLPSYHVQSVTPYKGKPGDRITITGKFHTSDINQVEASFANITAKVVEVAPTKIVVEVPSGITSGPLQIPIVLRLSGQSFLATNSFEAIPVLKDFFPKSGAIGTILTITGDNLPLSNSSFTSSESLKVYMGGVEVRVLKADFSVPGYQLEVPENLPADVVSIYVQMNGTRTQLPGHFTVTPHTITSISPASGLPGDNFKIFGSNFIIRPTYYNENISVEVGNMPVPLELVSATELTVHVPSGFPEGDHSVVVKSKLHAVEAPQKYRVFHPSITSFSPASGHIGQEVVINGTFLPDRLHTVEFGNASTAAISTSNSLRVQVPMGINAGKVSVKVKYGNWLAESEDEFTVLAPTITSFSPNTGTAGSVVTISGTGFRPDTPYIAMKFGTAEATILSVTETTIRAEIPSGITGSVKIIMEQNGQTVISNNNFTVTN</sequence>
<dbReference type="InterPro" id="IPR014756">
    <property type="entry name" value="Ig_E-set"/>
</dbReference>
<dbReference type="Gene3D" id="2.60.40.10">
    <property type="entry name" value="Immunoglobulins"/>
    <property type="match status" value="5"/>
</dbReference>
<dbReference type="EMBL" id="QRGR01000008">
    <property type="protein sequence ID" value="RDV15628.1"/>
    <property type="molecule type" value="Genomic_DNA"/>
</dbReference>
<evidence type="ECO:0000313" key="4">
    <source>
        <dbReference type="Proteomes" id="UP000256708"/>
    </source>
</evidence>
<feature type="domain" description="IPT/TIG" evidence="2">
    <location>
        <begin position="339"/>
        <end position="424"/>
    </location>
</feature>
<evidence type="ECO:0000256" key="1">
    <source>
        <dbReference type="ARBA" id="ARBA00022729"/>
    </source>
</evidence>
<dbReference type="PANTHER" id="PTHR46769:SF2">
    <property type="entry name" value="FIBROCYSTIN-L ISOFORM 2 PRECURSOR-RELATED"/>
    <property type="match status" value="1"/>
</dbReference>
<comment type="caution">
    <text evidence="3">The sequence shown here is derived from an EMBL/GenBank/DDBJ whole genome shotgun (WGS) entry which is preliminary data.</text>
</comment>
<dbReference type="PANTHER" id="PTHR46769">
    <property type="entry name" value="POLYCYSTIC KIDNEY AND HEPATIC DISEASE 1 (AUTOSOMAL RECESSIVE)-LIKE 1"/>
    <property type="match status" value="1"/>
</dbReference>
<dbReference type="Pfam" id="PF01833">
    <property type="entry name" value="TIG"/>
    <property type="match status" value="5"/>
</dbReference>
<dbReference type="AlphaFoldDB" id="A0A3D8LDZ4"/>
<dbReference type="OrthoDB" id="1110382at2"/>
<feature type="domain" description="IPT/TIG" evidence="2">
    <location>
        <begin position="427"/>
        <end position="507"/>
    </location>
</feature>
<dbReference type="InterPro" id="IPR013783">
    <property type="entry name" value="Ig-like_fold"/>
</dbReference>
<gene>
    <name evidence="3" type="ORF">DXT99_09090</name>
</gene>
<dbReference type="InterPro" id="IPR002909">
    <property type="entry name" value="IPT_dom"/>
</dbReference>
<dbReference type="InterPro" id="IPR052387">
    <property type="entry name" value="Fibrocystin"/>
</dbReference>
<dbReference type="SUPFAM" id="SSF81296">
    <property type="entry name" value="E set domains"/>
    <property type="match status" value="5"/>
</dbReference>
<accession>A0A3D8LDZ4</accession>
<keyword evidence="4" id="KW-1185">Reference proteome</keyword>
<feature type="domain" description="IPT/TIG" evidence="2">
    <location>
        <begin position="508"/>
        <end position="590"/>
    </location>
</feature>
<reference evidence="4" key="1">
    <citation type="submission" date="2018-08" db="EMBL/GenBank/DDBJ databases">
        <authorList>
            <person name="Liu Z.-W."/>
            <person name="Du Z.-J."/>
        </authorList>
    </citation>
    <scope>NUCLEOTIDE SEQUENCE [LARGE SCALE GENOMIC DNA]</scope>
    <source>
        <strain evidence="4">H4X</strain>
    </source>
</reference>
<feature type="domain" description="IPT/TIG" evidence="2">
    <location>
        <begin position="247"/>
        <end position="338"/>
    </location>
</feature>